<gene>
    <name evidence="1" type="ORF">A4A49_21154</name>
</gene>
<protein>
    <submittedName>
        <fullName evidence="1">Uncharacterized protein</fullName>
    </submittedName>
</protein>
<evidence type="ECO:0000313" key="1">
    <source>
        <dbReference type="EMBL" id="OIT29889.1"/>
    </source>
</evidence>
<dbReference type="EMBL" id="MJEQ01001658">
    <property type="protein sequence ID" value="OIT29889.1"/>
    <property type="molecule type" value="Genomic_DNA"/>
</dbReference>
<sequence>MNPNSYFLVEIANDLWALTEKKKGQKKSKLHKLLTFCGAGTGVASRSALSGLYSAISDDRQNPKRARRRLCYG</sequence>
<reference evidence="1" key="1">
    <citation type="submission" date="2016-11" db="EMBL/GenBank/DDBJ databases">
        <title>The genome of Nicotiana attenuata.</title>
        <authorList>
            <person name="Xu S."/>
            <person name="Brockmoeller T."/>
            <person name="Gaquerel E."/>
            <person name="Navarro A."/>
            <person name="Kuhl H."/>
            <person name="Gase K."/>
            <person name="Ling Z."/>
            <person name="Zhou W."/>
            <person name="Kreitzer C."/>
            <person name="Stanke M."/>
            <person name="Tang H."/>
            <person name="Lyons E."/>
            <person name="Pandey P."/>
            <person name="Pandey S.P."/>
            <person name="Timmermann B."/>
            <person name="Baldwin I.T."/>
        </authorList>
    </citation>
    <scope>NUCLEOTIDE SEQUENCE [LARGE SCALE GENOMIC DNA]</scope>
    <source>
        <strain evidence="1">UT</strain>
    </source>
</reference>
<proteinExistence type="predicted"/>
<evidence type="ECO:0000313" key="2">
    <source>
        <dbReference type="Proteomes" id="UP000187609"/>
    </source>
</evidence>
<name>A0A314KM96_NICAT</name>
<dbReference type="Gramene" id="OIT29889">
    <property type="protein sequence ID" value="OIT29889"/>
    <property type="gene ID" value="A4A49_21154"/>
</dbReference>
<accession>A0A314KM96</accession>
<dbReference type="Proteomes" id="UP000187609">
    <property type="component" value="Unassembled WGS sequence"/>
</dbReference>
<dbReference type="AlphaFoldDB" id="A0A314KM96"/>
<organism evidence="1 2">
    <name type="scientific">Nicotiana attenuata</name>
    <name type="common">Coyote tobacco</name>
    <dbReference type="NCBI Taxonomy" id="49451"/>
    <lineage>
        <taxon>Eukaryota</taxon>
        <taxon>Viridiplantae</taxon>
        <taxon>Streptophyta</taxon>
        <taxon>Embryophyta</taxon>
        <taxon>Tracheophyta</taxon>
        <taxon>Spermatophyta</taxon>
        <taxon>Magnoliopsida</taxon>
        <taxon>eudicotyledons</taxon>
        <taxon>Gunneridae</taxon>
        <taxon>Pentapetalae</taxon>
        <taxon>asterids</taxon>
        <taxon>lamiids</taxon>
        <taxon>Solanales</taxon>
        <taxon>Solanaceae</taxon>
        <taxon>Nicotianoideae</taxon>
        <taxon>Nicotianeae</taxon>
        <taxon>Nicotiana</taxon>
    </lineage>
</organism>
<comment type="caution">
    <text evidence="1">The sequence shown here is derived from an EMBL/GenBank/DDBJ whole genome shotgun (WGS) entry which is preliminary data.</text>
</comment>
<keyword evidence="2" id="KW-1185">Reference proteome</keyword>